<reference evidence="1 2" key="1">
    <citation type="submission" date="2017-07" db="EMBL/GenBank/DDBJ databases">
        <title>Draft whole genome sequences of clinical Proprionibacteriaceae strains.</title>
        <authorList>
            <person name="Bernier A.-M."/>
            <person name="Bernard K."/>
            <person name="Domingo M.-C."/>
        </authorList>
    </citation>
    <scope>NUCLEOTIDE SEQUENCE [LARGE SCALE GENOMIC DNA]</scope>
    <source>
        <strain evidence="1 2">NML 030167</strain>
    </source>
</reference>
<dbReference type="RefSeq" id="WP_094406010.1">
    <property type="nucleotide sequence ID" value="NZ_NMVM01000001.1"/>
</dbReference>
<proteinExistence type="predicted"/>
<protein>
    <submittedName>
        <fullName evidence="1">Uncharacterized protein</fullName>
    </submittedName>
</protein>
<dbReference type="Proteomes" id="UP000215896">
    <property type="component" value="Unassembled WGS sequence"/>
</dbReference>
<keyword evidence="2" id="KW-1185">Reference proteome</keyword>
<evidence type="ECO:0000313" key="2">
    <source>
        <dbReference type="Proteomes" id="UP000215896"/>
    </source>
</evidence>
<sequence>MRRFLARFGWPLVALALLVGLITQWGLARYGPDRKVSPDEVRAVSGTLEAAAAAYITALLAQDCGMAKALVIYHDRDEPRTCRTNRLTGVRQLKPPRSTSYGWCILYQLWNEGDQPEQPDGRFWHYCFAETPEGWRLSSQGMP</sequence>
<evidence type="ECO:0000313" key="1">
    <source>
        <dbReference type="EMBL" id="OYO11543.1"/>
    </source>
</evidence>
<gene>
    <name evidence="1" type="ORF">CGZ94_13985</name>
</gene>
<dbReference type="EMBL" id="NMVO01000015">
    <property type="protein sequence ID" value="OYO11543.1"/>
    <property type="molecule type" value="Genomic_DNA"/>
</dbReference>
<accession>A0A255GBD4</accession>
<organism evidence="1 2">
    <name type="scientific">Enemella evansiae</name>
    <dbReference type="NCBI Taxonomy" id="2016499"/>
    <lineage>
        <taxon>Bacteria</taxon>
        <taxon>Bacillati</taxon>
        <taxon>Actinomycetota</taxon>
        <taxon>Actinomycetes</taxon>
        <taxon>Propionibacteriales</taxon>
        <taxon>Propionibacteriaceae</taxon>
        <taxon>Enemella</taxon>
    </lineage>
</organism>
<comment type="caution">
    <text evidence="1">The sequence shown here is derived from an EMBL/GenBank/DDBJ whole genome shotgun (WGS) entry which is preliminary data.</text>
</comment>
<dbReference type="AlphaFoldDB" id="A0A255GBD4"/>
<name>A0A255GBD4_9ACTN</name>